<name>A0A9E2F5G9_PSYF1</name>
<dbReference type="AlphaFoldDB" id="A0A9E2F5G9"/>
<evidence type="ECO:0000313" key="8">
    <source>
        <dbReference type="EMBL" id="MBT9144360.1"/>
    </source>
</evidence>
<evidence type="ECO:0000256" key="2">
    <source>
        <dbReference type="ARBA" id="ARBA00022898"/>
    </source>
</evidence>
<dbReference type="GO" id="GO:0005829">
    <property type="term" value="C:cytosol"/>
    <property type="evidence" value="ECO:0007669"/>
    <property type="project" value="TreeGrafter"/>
</dbReference>
<comment type="pathway">
    <text evidence="4">Amino-acid biosynthesis; D-alanine biosynthesis; D-alanine from L-alanine: step 1/1.</text>
</comment>
<sequence>MLSVEPILRNTWAEIDLGKIKTNLIKVKAILKPNTKLIAVVKGNAYGHGAPIIAQAMEKAGADMFGVVTIGEAMDLINYGITRPIIVFGYTPPEAARLVIQNDIRVTLFDERLLQSLVKESPKIGKKALVHIEIETGLTRWGLNPESVVSFIKKASVFREIEIEGIYSHLATADEENKDYAYQQFELFNKTLGLIEKAGVYIPIKHIANASATVDLPETHLDAVRPGIILYGYEPSTVVLNPAGVEPALQLKSRVGRVYKIEAGSSVSYGRSWIAEKSSKIATLPIGYADGYRRELSNKGKVLIRGTKLTVAGRVNMDTLMVDVSPVESIVEGDEGVIIGTQGKETLWADEIASLLGTNANEVLVNIGHRIPRLYFEEGKLISTLSPMGGYYSKK</sequence>
<dbReference type="FunFam" id="3.20.20.10:FF:000002">
    <property type="entry name" value="Alanine racemase"/>
    <property type="match status" value="1"/>
</dbReference>
<gene>
    <name evidence="8" type="primary">alr1</name>
    <name evidence="8" type="ORF">DDT42_00199</name>
</gene>
<dbReference type="InterPro" id="IPR020622">
    <property type="entry name" value="Ala_racemase_pyridoxalP-BS"/>
</dbReference>
<dbReference type="InterPro" id="IPR029066">
    <property type="entry name" value="PLP-binding_barrel"/>
</dbReference>
<evidence type="ECO:0000256" key="6">
    <source>
        <dbReference type="PIRSR" id="PIRSR600821-52"/>
    </source>
</evidence>
<dbReference type="GO" id="GO:0030632">
    <property type="term" value="P:D-alanine biosynthetic process"/>
    <property type="evidence" value="ECO:0007669"/>
    <property type="project" value="UniProtKB-UniRule"/>
</dbReference>
<feature type="binding site" evidence="4 6">
    <location>
        <position position="317"/>
    </location>
    <ligand>
        <name>substrate</name>
    </ligand>
</feature>
<dbReference type="Proteomes" id="UP000811545">
    <property type="component" value="Unassembled WGS sequence"/>
</dbReference>
<comment type="catalytic activity">
    <reaction evidence="4">
        <text>L-alanine = D-alanine</text>
        <dbReference type="Rhea" id="RHEA:20249"/>
        <dbReference type="ChEBI" id="CHEBI:57416"/>
        <dbReference type="ChEBI" id="CHEBI:57972"/>
        <dbReference type="EC" id="5.1.1.1"/>
    </reaction>
</comment>
<evidence type="ECO:0000256" key="3">
    <source>
        <dbReference type="ARBA" id="ARBA00023235"/>
    </source>
</evidence>
<dbReference type="HAMAP" id="MF_01201">
    <property type="entry name" value="Ala_racemase"/>
    <property type="match status" value="1"/>
</dbReference>
<dbReference type="SUPFAM" id="SSF51419">
    <property type="entry name" value="PLP-binding barrel"/>
    <property type="match status" value="1"/>
</dbReference>
<evidence type="ECO:0000313" key="9">
    <source>
        <dbReference type="Proteomes" id="UP000811545"/>
    </source>
</evidence>
<dbReference type="Gene3D" id="3.20.20.10">
    <property type="entry name" value="Alanine racemase"/>
    <property type="match status" value="1"/>
</dbReference>
<evidence type="ECO:0000256" key="5">
    <source>
        <dbReference type="PIRSR" id="PIRSR600821-50"/>
    </source>
</evidence>
<dbReference type="GO" id="GO:0008784">
    <property type="term" value="F:alanine racemase activity"/>
    <property type="evidence" value="ECO:0007669"/>
    <property type="project" value="UniProtKB-UniRule"/>
</dbReference>
<comment type="cofactor">
    <cofactor evidence="1 4 5">
        <name>pyridoxal 5'-phosphate</name>
        <dbReference type="ChEBI" id="CHEBI:597326"/>
    </cofactor>
</comment>
<dbReference type="PANTHER" id="PTHR30511">
    <property type="entry name" value="ALANINE RACEMASE"/>
    <property type="match status" value="1"/>
</dbReference>
<keyword evidence="3 4" id="KW-0413">Isomerase</keyword>
<comment type="caution">
    <text evidence="8">The sequence shown here is derived from an EMBL/GenBank/DDBJ whole genome shotgun (WGS) entry which is preliminary data.</text>
</comment>
<feature type="active site" description="Proton acceptor; specific for D-alanine" evidence="4">
    <location>
        <position position="42"/>
    </location>
</feature>
<evidence type="ECO:0000259" key="7">
    <source>
        <dbReference type="SMART" id="SM01005"/>
    </source>
</evidence>
<dbReference type="PROSITE" id="PS00395">
    <property type="entry name" value="ALANINE_RACEMASE"/>
    <property type="match status" value="1"/>
</dbReference>
<dbReference type="PANTHER" id="PTHR30511:SF0">
    <property type="entry name" value="ALANINE RACEMASE, CATABOLIC-RELATED"/>
    <property type="match status" value="1"/>
</dbReference>
<feature type="active site" description="Proton acceptor; specific for L-alanine" evidence="4">
    <location>
        <position position="269"/>
    </location>
</feature>
<dbReference type="InterPro" id="IPR000821">
    <property type="entry name" value="Ala_racemase"/>
</dbReference>
<evidence type="ECO:0000256" key="4">
    <source>
        <dbReference type="HAMAP-Rule" id="MF_01201"/>
    </source>
</evidence>
<comment type="function">
    <text evidence="4">Catalyzes the interconversion of L-alanine and D-alanine. May also act on other amino acids.</text>
</comment>
<dbReference type="EMBL" id="QLTW01000005">
    <property type="protein sequence ID" value="MBT9144360.1"/>
    <property type="molecule type" value="Genomic_DNA"/>
</dbReference>
<comment type="similarity">
    <text evidence="4">Belongs to the alanine racemase family.</text>
</comment>
<dbReference type="PRINTS" id="PR00992">
    <property type="entry name" value="ALARACEMASE"/>
</dbReference>
<dbReference type="InterPro" id="IPR001608">
    <property type="entry name" value="Ala_racemase_N"/>
</dbReference>
<dbReference type="Pfam" id="PF00842">
    <property type="entry name" value="Ala_racemase_C"/>
    <property type="match status" value="1"/>
</dbReference>
<dbReference type="GO" id="GO:0009252">
    <property type="term" value="P:peptidoglycan biosynthetic process"/>
    <property type="evidence" value="ECO:0007669"/>
    <property type="project" value="TreeGrafter"/>
</dbReference>
<keyword evidence="2 4" id="KW-0663">Pyridoxal phosphate</keyword>
<organism evidence="8 9">
    <name type="scientific">Psychracetigena formicireducens</name>
    <dbReference type="NCBI Taxonomy" id="2986056"/>
    <lineage>
        <taxon>Bacteria</taxon>
        <taxon>Bacillati</taxon>
        <taxon>Candidatus Lithacetigenota</taxon>
        <taxon>Candidatus Psychracetigena</taxon>
    </lineage>
</organism>
<accession>A0A9E2F5G9</accession>
<dbReference type="SUPFAM" id="SSF50621">
    <property type="entry name" value="Alanine racemase C-terminal domain-like"/>
    <property type="match status" value="1"/>
</dbReference>
<dbReference type="InterPro" id="IPR009006">
    <property type="entry name" value="Ala_racemase/Decarboxylase_C"/>
</dbReference>
<dbReference type="CDD" id="cd00430">
    <property type="entry name" value="PLPDE_III_AR"/>
    <property type="match status" value="1"/>
</dbReference>
<feature type="binding site" evidence="4 6">
    <location>
        <position position="140"/>
    </location>
    <ligand>
        <name>substrate</name>
    </ligand>
</feature>
<dbReference type="NCBIfam" id="TIGR00492">
    <property type="entry name" value="alr"/>
    <property type="match status" value="1"/>
</dbReference>
<evidence type="ECO:0000256" key="1">
    <source>
        <dbReference type="ARBA" id="ARBA00001933"/>
    </source>
</evidence>
<dbReference type="GO" id="GO:0030170">
    <property type="term" value="F:pyridoxal phosphate binding"/>
    <property type="evidence" value="ECO:0007669"/>
    <property type="project" value="UniProtKB-UniRule"/>
</dbReference>
<dbReference type="Pfam" id="PF01168">
    <property type="entry name" value="Ala_racemase_N"/>
    <property type="match status" value="1"/>
</dbReference>
<feature type="modified residue" description="N6-(pyridoxal phosphate)lysine" evidence="4 5">
    <location>
        <position position="42"/>
    </location>
</feature>
<dbReference type="EC" id="5.1.1.1" evidence="4"/>
<dbReference type="SMART" id="SM01005">
    <property type="entry name" value="Ala_racemase_C"/>
    <property type="match status" value="1"/>
</dbReference>
<protein>
    <recommendedName>
        <fullName evidence="4">Alanine racemase</fullName>
        <ecNumber evidence="4">5.1.1.1</ecNumber>
    </recommendedName>
</protein>
<dbReference type="InterPro" id="IPR011079">
    <property type="entry name" value="Ala_racemase_C"/>
</dbReference>
<dbReference type="Gene3D" id="2.40.37.10">
    <property type="entry name" value="Lyase, Ornithine Decarboxylase, Chain A, domain 1"/>
    <property type="match status" value="1"/>
</dbReference>
<feature type="domain" description="Alanine racemase C-terminal" evidence="7">
    <location>
        <begin position="248"/>
        <end position="376"/>
    </location>
</feature>
<proteinExistence type="inferred from homology"/>
<reference evidence="8 9" key="1">
    <citation type="journal article" date="2021" name="bioRxiv">
        <title>Unique metabolic strategies in Hadean analogues reveal hints for primordial physiology.</title>
        <authorList>
            <person name="Nobu M.K."/>
            <person name="Nakai R."/>
            <person name="Tamazawa S."/>
            <person name="Mori H."/>
            <person name="Toyoda A."/>
            <person name="Ijiri A."/>
            <person name="Suzuki S."/>
            <person name="Kurokawa K."/>
            <person name="Kamagata Y."/>
            <person name="Tamaki H."/>
        </authorList>
    </citation>
    <scope>NUCLEOTIDE SEQUENCE [LARGE SCALE GENOMIC DNA]</scope>
    <source>
        <strain evidence="8">BS525</strain>
    </source>
</reference>